<dbReference type="GO" id="GO:0000724">
    <property type="term" value="P:double-strand break repair via homologous recombination"/>
    <property type="evidence" value="ECO:0007669"/>
    <property type="project" value="TreeGrafter"/>
</dbReference>
<dbReference type="InterPro" id="IPR006134">
    <property type="entry name" value="DNA-dir_DNA_pol_B_multi_dom"/>
</dbReference>
<evidence type="ECO:0000313" key="6">
    <source>
        <dbReference type="EMBL" id="CAD8334925.1"/>
    </source>
</evidence>
<dbReference type="GO" id="GO:0003887">
    <property type="term" value="F:DNA-directed DNA polymerase activity"/>
    <property type="evidence" value="ECO:0007669"/>
    <property type="project" value="UniProtKB-KW"/>
</dbReference>
<dbReference type="InterPro" id="IPR030559">
    <property type="entry name" value="PolZ_Rev3"/>
</dbReference>
<evidence type="ECO:0000256" key="4">
    <source>
        <dbReference type="ARBA" id="ARBA00022932"/>
    </source>
</evidence>
<dbReference type="GO" id="GO:0016035">
    <property type="term" value="C:zeta DNA polymerase complex"/>
    <property type="evidence" value="ECO:0007669"/>
    <property type="project" value="InterPro"/>
</dbReference>
<dbReference type="InterPro" id="IPR043502">
    <property type="entry name" value="DNA/RNA_pol_sf"/>
</dbReference>
<dbReference type="PANTHER" id="PTHR45812">
    <property type="entry name" value="DNA POLYMERASE ZETA CATALYTIC SUBUNIT"/>
    <property type="match status" value="1"/>
</dbReference>
<dbReference type="AlphaFoldDB" id="A0A7R9ZN12"/>
<evidence type="ECO:0000256" key="2">
    <source>
        <dbReference type="ARBA" id="ARBA00022679"/>
    </source>
</evidence>
<dbReference type="Pfam" id="PF00136">
    <property type="entry name" value="DNA_pol_B"/>
    <property type="match status" value="1"/>
</dbReference>
<accession>A0A7R9ZN12</accession>
<dbReference type="InterPro" id="IPR023211">
    <property type="entry name" value="DNA_pol_palm_dom_sf"/>
</dbReference>
<dbReference type="Gene3D" id="3.90.1600.10">
    <property type="entry name" value="Palm domain of DNA polymerase"/>
    <property type="match status" value="1"/>
</dbReference>
<protein>
    <recommendedName>
        <fullName evidence="1">DNA-directed DNA polymerase</fullName>
        <ecNumber evidence="1">2.7.7.7</ecNumber>
    </recommendedName>
</protein>
<dbReference type="EC" id="2.7.7.7" evidence="1"/>
<evidence type="ECO:0000256" key="3">
    <source>
        <dbReference type="ARBA" id="ARBA00022695"/>
    </source>
</evidence>
<name>A0A7R9ZN12_9STRA</name>
<gene>
    <name evidence="6" type="ORF">CAUS1442_LOCUS7030</name>
</gene>
<evidence type="ECO:0000259" key="5">
    <source>
        <dbReference type="Pfam" id="PF00136"/>
    </source>
</evidence>
<reference evidence="6" key="1">
    <citation type="submission" date="2021-01" db="EMBL/GenBank/DDBJ databases">
        <authorList>
            <person name="Corre E."/>
            <person name="Pelletier E."/>
            <person name="Niang G."/>
            <person name="Scheremetjew M."/>
            <person name="Finn R."/>
            <person name="Kale V."/>
            <person name="Holt S."/>
            <person name="Cochrane G."/>
            <person name="Meng A."/>
            <person name="Brown T."/>
            <person name="Cohen L."/>
        </authorList>
    </citation>
    <scope>NUCLEOTIDE SEQUENCE</scope>
    <source>
        <strain evidence="6">CCMP3328</strain>
    </source>
</reference>
<dbReference type="GO" id="GO:0000166">
    <property type="term" value="F:nucleotide binding"/>
    <property type="evidence" value="ECO:0007669"/>
    <property type="project" value="InterPro"/>
</dbReference>
<dbReference type="GO" id="GO:0003677">
    <property type="term" value="F:DNA binding"/>
    <property type="evidence" value="ECO:0007669"/>
    <property type="project" value="InterPro"/>
</dbReference>
<dbReference type="PROSITE" id="PS00116">
    <property type="entry name" value="DNA_POLYMERASE_B"/>
    <property type="match status" value="1"/>
</dbReference>
<dbReference type="InterPro" id="IPR017964">
    <property type="entry name" value="DNA-dir_DNA_pol_B_CS"/>
</dbReference>
<dbReference type="SUPFAM" id="SSF56672">
    <property type="entry name" value="DNA/RNA polymerases"/>
    <property type="match status" value="1"/>
</dbReference>
<organism evidence="6">
    <name type="scientific">Craspedostauros australis</name>
    <dbReference type="NCBI Taxonomy" id="1486917"/>
    <lineage>
        <taxon>Eukaryota</taxon>
        <taxon>Sar</taxon>
        <taxon>Stramenopiles</taxon>
        <taxon>Ochrophyta</taxon>
        <taxon>Bacillariophyta</taxon>
        <taxon>Bacillariophyceae</taxon>
        <taxon>Bacillariophycidae</taxon>
        <taxon>Naviculales</taxon>
        <taxon>Naviculaceae</taxon>
        <taxon>Craspedostauros</taxon>
    </lineage>
</organism>
<proteinExistence type="predicted"/>
<sequence length="101" mass="11582">MPLLADTIVECGRKTLRRAIDLANRIGNENGRWSGCRVIYGDTDSLFVRLPGRTYKEAFQFGEELCRRVTADNPPPVQLKLEKVYVGSIMQTVRRNAWQRV</sequence>
<dbReference type="PANTHER" id="PTHR45812:SF1">
    <property type="entry name" value="DNA POLYMERASE ZETA CATALYTIC SUBUNIT"/>
    <property type="match status" value="1"/>
</dbReference>
<keyword evidence="4" id="KW-0239">DNA-directed DNA polymerase</keyword>
<dbReference type="GO" id="GO:0005634">
    <property type="term" value="C:nucleus"/>
    <property type="evidence" value="ECO:0007669"/>
    <property type="project" value="TreeGrafter"/>
</dbReference>
<keyword evidence="3" id="KW-0548">Nucleotidyltransferase</keyword>
<evidence type="ECO:0000256" key="1">
    <source>
        <dbReference type="ARBA" id="ARBA00012417"/>
    </source>
</evidence>
<dbReference type="EMBL" id="HBEF01011136">
    <property type="protein sequence ID" value="CAD8334925.1"/>
    <property type="molecule type" value="Transcribed_RNA"/>
</dbReference>
<dbReference type="GO" id="GO:0042276">
    <property type="term" value="P:error-prone translesion synthesis"/>
    <property type="evidence" value="ECO:0007669"/>
    <property type="project" value="TreeGrafter"/>
</dbReference>
<keyword evidence="2" id="KW-0808">Transferase</keyword>
<feature type="domain" description="DNA-directed DNA polymerase family B multifunctional" evidence="5">
    <location>
        <begin position="4"/>
        <end position="94"/>
    </location>
</feature>